<sequence>MLQSYPDGRYFEECTSVRPVATDLPRAESTESYEGHTLVYEPENRMSDCFLQRYSTSVFNLEAFE</sequence>
<keyword evidence="2" id="KW-1185">Reference proteome</keyword>
<dbReference type="AlphaFoldDB" id="A0AAD5ECU4"/>
<evidence type="ECO:0000313" key="2">
    <source>
        <dbReference type="Proteomes" id="UP001206595"/>
    </source>
</evidence>
<proteinExistence type="predicted"/>
<protein>
    <submittedName>
        <fullName evidence="1">Uncharacterized protein</fullName>
    </submittedName>
</protein>
<reference evidence="1" key="1">
    <citation type="submission" date="2021-06" db="EMBL/GenBank/DDBJ databases">
        <authorList>
            <consortium name="DOE Joint Genome Institute"/>
            <person name="Mondo S.J."/>
            <person name="Amses K.R."/>
            <person name="Simmons D.R."/>
            <person name="Longcore J.E."/>
            <person name="Seto K."/>
            <person name="Alves G.H."/>
            <person name="Bonds A.E."/>
            <person name="Quandt C.A."/>
            <person name="Davis W.J."/>
            <person name="Chang Y."/>
            <person name="Letcher P.M."/>
            <person name="Powell M.J."/>
            <person name="Kuo A."/>
            <person name="Labutti K."/>
            <person name="Pangilinan J."/>
            <person name="Andreopoulos W."/>
            <person name="Tritt A."/>
            <person name="Riley R."/>
            <person name="Hundley H."/>
            <person name="Johnson J."/>
            <person name="Lipzen A."/>
            <person name="Barry K."/>
            <person name="Berbee M.L."/>
            <person name="Buchler N.E."/>
            <person name="Grigoriev I.V."/>
            <person name="Spatafora J.W."/>
            <person name="Stajich J.E."/>
            <person name="James T.Y."/>
        </authorList>
    </citation>
    <scope>NUCLEOTIDE SEQUENCE</scope>
    <source>
        <strain evidence="1">AG</strain>
    </source>
</reference>
<dbReference type="EMBL" id="MU620909">
    <property type="protein sequence ID" value="KAI8580834.1"/>
    <property type="molecule type" value="Genomic_DNA"/>
</dbReference>
<evidence type="ECO:0000313" key="1">
    <source>
        <dbReference type="EMBL" id="KAI8580834.1"/>
    </source>
</evidence>
<accession>A0AAD5ECU4</accession>
<gene>
    <name evidence="1" type="ORF">K450DRAFT_234810</name>
</gene>
<organism evidence="1 2">
    <name type="scientific">Umbelopsis ramanniana AG</name>
    <dbReference type="NCBI Taxonomy" id="1314678"/>
    <lineage>
        <taxon>Eukaryota</taxon>
        <taxon>Fungi</taxon>
        <taxon>Fungi incertae sedis</taxon>
        <taxon>Mucoromycota</taxon>
        <taxon>Mucoromycotina</taxon>
        <taxon>Umbelopsidomycetes</taxon>
        <taxon>Umbelopsidales</taxon>
        <taxon>Umbelopsidaceae</taxon>
        <taxon>Umbelopsis</taxon>
    </lineage>
</organism>
<reference evidence="1" key="2">
    <citation type="journal article" date="2022" name="Proc. Natl. Acad. Sci. U.S.A.">
        <title>Diploid-dominant life cycles characterize the early evolution of Fungi.</title>
        <authorList>
            <person name="Amses K.R."/>
            <person name="Simmons D.R."/>
            <person name="Longcore J.E."/>
            <person name="Mondo S.J."/>
            <person name="Seto K."/>
            <person name="Jeronimo G.H."/>
            <person name="Bonds A.E."/>
            <person name="Quandt C.A."/>
            <person name="Davis W.J."/>
            <person name="Chang Y."/>
            <person name="Federici B.A."/>
            <person name="Kuo A."/>
            <person name="LaButti K."/>
            <person name="Pangilinan J."/>
            <person name="Andreopoulos W."/>
            <person name="Tritt A."/>
            <person name="Riley R."/>
            <person name="Hundley H."/>
            <person name="Johnson J."/>
            <person name="Lipzen A."/>
            <person name="Barry K."/>
            <person name="Lang B.F."/>
            <person name="Cuomo C.A."/>
            <person name="Buchler N.E."/>
            <person name="Grigoriev I.V."/>
            <person name="Spatafora J.W."/>
            <person name="Stajich J.E."/>
            <person name="James T.Y."/>
        </authorList>
    </citation>
    <scope>NUCLEOTIDE SEQUENCE</scope>
    <source>
        <strain evidence="1">AG</strain>
    </source>
</reference>
<dbReference type="GeneID" id="75913331"/>
<comment type="caution">
    <text evidence="1">The sequence shown here is derived from an EMBL/GenBank/DDBJ whole genome shotgun (WGS) entry which is preliminary data.</text>
</comment>
<name>A0AAD5ECU4_UMBRA</name>
<dbReference type="Proteomes" id="UP001206595">
    <property type="component" value="Unassembled WGS sequence"/>
</dbReference>
<dbReference type="RefSeq" id="XP_051445838.1">
    <property type="nucleotide sequence ID" value="XM_051587986.1"/>
</dbReference>